<dbReference type="Pfam" id="PF00482">
    <property type="entry name" value="T2SSF"/>
    <property type="match status" value="1"/>
</dbReference>
<comment type="subcellular location">
    <subcellularLocation>
        <location evidence="1">Cell membrane</location>
        <topology evidence="1">Multi-pass membrane protein</topology>
    </subcellularLocation>
</comment>
<organism evidence="8 9">
    <name type="scientific">Paenibacillus physcomitrellae</name>
    <dbReference type="NCBI Taxonomy" id="1619311"/>
    <lineage>
        <taxon>Bacteria</taxon>
        <taxon>Bacillati</taxon>
        <taxon>Bacillota</taxon>
        <taxon>Bacilli</taxon>
        <taxon>Bacillales</taxon>
        <taxon>Paenibacillaceae</taxon>
        <taxon>Paenibacillus</taxon>
    </lineage>
</organism>
<feature type="transmembrane region" description="Helical" evidence="6">
    <location>
        <begin position="6"/>
        <end position="23"/>
    </location>
</feature>
<reference evidence="9" key="1">
    <citation type="journal article" date="2019" name="Int. J. Syst. Evol. Microbiol.">
        <title>The Global Catalogue of Microorganisms (GCM) 10K type strain sequencing project: providing services to taxonomists for standard genome sequencing and annotation.</title>
        <authorList>
            <consortium name="The Broad Institute Genomics Platform"/>
            <consortium name="The Broad Institute Genome Sequencing Center for Infectious Disease"/>
            <person name="Wu L."/>
            <person name="Ma J."/>
        </authorList>
    </citation>
    <scope>NUCLEOTIDE SEQUENCE [LARGE SCALE GENOMIC DNA]</scope>
    <source>
        <strain evidence="9">CGMCC 1.15044</strain>
    </source>
</reference>
<gene>
    <name evidence="8" type="ORF">GCM10010917_23130</name>
</gene>
<keyword evidence="3 6" id="KW-0812">Transmembrane</keyword>
<keyword evidence="5 6" id="KW-0472">Membrane</keyword>
<dbReference type="PANTHER" id="PTHR35007">
    <property type="entry name" value="INTEGRAL MEMBRANE PROTEIN-RELATED"/>
    <property type="match status" value="1"/>
</dbReference>
<dbReference type="Proteomes" id="UP000609323">
    <property type="component" value="Unassembled WGS sequence"/>
</dbReference>
<accession>A0ABQ1G5H3</accession>
<feature type="domain" description="Type II secretion system protein GspF" evidence="7">
    <location>
        <begin position="153"/>
        <end position="283"/>
    </location>
</feature>
<evidence type="ECO:0000256" key="1">
    <source>
        <dbReference type="ARBA" id="ARBA00004651"/>
    </source>
</evidence>
<keyword evidence="9" id="KW-1185">Reference proteome</keyword>
<keyword evidence="2" id="KW-1003">Cell membrane</keyword>
<evidence type="ECO:0000256" key="6">
    <source>
        <dbReference type="SAM" id="Phobius"/>
    </source>
</evidence>
<evidence type="ECO:0000256" key="3">
    <source>
        <dbReference type="ARBA" id="ARBA00022692"/>
    </source>
</evidence>
<proteinExistence type="predicted"/>
<evidence type="ECO:0000313" key="8">
    <source>
        <dbReference type="EMBL" id="GGA37336.1"/>
    </source>
</evidence>
<evidence type="ECO:0000259" key="7">
    <source>
        <dbReference type="Pfam" id="PF00482"/>
    </source>
</evidence>
<feature type="transmembrane region" description="Helical" evidence="6">
    <location>
        <begin position="265"/>
        <end position="286"/>
    </location>
</feature>
<keyword evidence="4 6" id="KW-1133">Transmembrane helix</keyword>
<sequence>MIIVWGMSGAVLMLVWIVLYIRSKTAYGKMIFIKAEGLKLQQAAPPMLYILHKFKIGERFPGVLYKLSGLLRRLYGESAGGEITFLFVAELMSYFYFLLLGGCLLVCLLGGDSSGFIIGVILAFMVPVALISDLRSKVKRREQDMLIELPELLNKIILLVGAGETVQQAFRHCLNSKKGLDQPIYQELDKMISEWDNGYSFGQALENFSRRCALQEVASFSTAVMLNYRRGGSDFTMALRELSNSLWEKRKSVSRTRGEQATSKLLLPMLLLFMVVLMLVGTPAFMMMSF</sequence>
<protein>
    <recommendedName>
        <fullName evidence="7">Type II secretion system protein GspF domain-containing protein</fullName>
    </recommendedName>
</protein>
<comment type="caution">
    <text evidence="8">The sequence shown here is derived from an EMBL/GenBank/DDBJ whole genome shotgun (WGS) entry which is preliminary data.</text>
</comment>
<evidence type="ECO:0000256" key="4">
    <source>
        <dbReference type="ARBA" id="ARBA00022989"/>
    </source>
</evidence>
<dbReference type="InterPro" id="IPR018076">
    <property type="entry name" value="T2SS_GspF_dom"/>
</dbReference>
<feature type="transmembrane region" description="Helical" evidence="6">
    <location>
        <begin position="117"/>
        <end position="134"/>
    </location>
</feature>
<feature type="transmembrane region" description="Helical" evidence="6">
    <location>
        <begin position="94"/>
        <end position="111"/>
    </location>
</feature>
<evidence type="ECO:0000256" key="2">
    <source>
        <dbReference type="ARBA" id="ARBA00022475"/>
    </source>
</evidence>
<name>A0ABQ1G5H3_9BACL</name>
<evidence type="ECO:0000256" key="5">
    <source>
        <dbReference type="ARBA" id="ARBA00023136"/>
    </source>
</evidence>
<evidence type="ECO:0000313" key="9">
    <source>
        <dbReference type="Proteomes" id="UP000609323"/>
    </source>
</evidence>
<dbReference type="RefSeq" id="WP_229752643.1">
    <property type="nucleotide sequence ID" value="NZ_BMHF01000007.1"/>
</dbReference>
<dbReference type="PANTHER" id="PTHR35007:SF2">
    <property type="entry name" value="PILUS ASSEMBLE PROTEIN"/>
    <property type="match status" value="1"/>
</dbReference>
<dbReference type="EMBL" id="BMHF01000007">
    <property type="protein sequence ID" value="GGA37336.1"/>
    <property type="molecule type" value="Genomic_DNA"/>
</dbReference>